<reference evidence="4" key="1">
    <citation type="submission" date="2020-07" db="EMBL/GenBank/DDBJ databases">
        <title>Genome sequence and genetic diversity analysis of an under-domesticated orphan crop, white fonio (Digitaria exilis).</title>
        <authorList>
            <person name="Bennetzen J.L."/>
            <person name="Chen S."/>
            <person name="Ma X."/>
            <person name="Wang X."/>
            <person name="Yssel A.E.J."/>
            <person name="Chaluvadi S.R."/>
            <person name="Johnson M."/>
            <person name="Gangashetty P."/>
            <person name="Hamidou F."/>
            <person name="Sanogo M.D."/>
            <person name="Zwaenepoel A."/>
            <person name="Wallace J."/>
            <person name="Van De Peer Y."/>
            <person name="Van Deynze A."/>
        </authorList>
    </citation>
    <scope>NUCLEOTIDE SEQUENCE</scope>
    <source>
        <tissue evidence="4">Leaves</tissue>
    </source>
</reference>
<proteinExistence type="predicted"/>
<protein>
    <recommendedName>
        <fullName evidence="3">BTB domain-containing protein</fullName>
    </recommendedName>
</protein>
<dbReference type="SUPFAM" id="SSF54695">
    <property type="entry name" value="POZ domain"/>
    <property type="match status" value="1"/>
</dbReference>
<keyword evidence="5" id="KW-1185">Reference proteome</keyword>
<dbReference type="PANTHER" id="PTHR26379">
    <property type="entry name" value="BTB/POZ AND MATH DOMAIN-CONTAINING PROTEIN 1"/>
    <property type="match status" value="1"/>
</dbReference>
<feature type="region of interest" description="Disordered" evidence="2">
    <location>
        <begin position="89"/>
        <end position="115"/>
    </location>
</feature>
<dbReference type="OrthoDB" id="6359816at2759"/>
<evidence type="ECO:0000259" key="3">
    <source>
        <dbReference type="PROSITE" id="PS50097"/>
    </source>
</evidence>
<comment type="caution">
    <text evidence="4">The sequence shown here is derived from an EMBL/GenBank/DDBJ whole genome shotgun (WGS) entry which is preliminary data.</text>
</comment>
<dbReference type="Proteomes" id="UP000636709">
    <property type="component" value="Unassembled WGS sequence"/>
</dbReference>
<dbReference type="InterPro" id="IPR000210">
    <property type="entry name" value="BTB/POZ_dom"/>
</dbReference>
<evidence type="ECO:0000313" key="4">
    <source>
        <dbReference type="EMBL" id="KAF8658680.1"/>
    </source>
</evidence>
<dbReference type="InterPro" id="IPR011333">
    <property type="entry name" value="SKP1/BTB/POZ_sf"/>
</dbReference>
<evidence type="ECO:0000313" key="5">
    <source>
        <dbReference type="Proteomes" id="UP000636709"/>
    </source>
</evidence>
<dbReference type="Gene3D" id="3.30.710.10">
    <property type="entry name" value="Potassium Channel Kv1.1, Chain A"/>
    <property type="match status" value="1"/>
</dbReference>
<dbReference type="Pfam" id="PF00651">
    <property type="entry name" value="BTB"/>
    <property type="match status" value="1"/>
</dbReference>
<comment type="pathway">
    <text evidence="1">Protein modification; protein ubiquitination.</text>
</comment>
<dbReference type="AlphaFoldDB" id="A0A835ALU1"/>
<feature type="domain" description="BTB" evidence="3">
    <location>
        <begin position="131"/>
        <end position="199"/>
    </location>
</feature>
<evidence type="ECO:0000256" key="2">
    <source>
        <dbReference type="SAM" id="MobiDB-lite"/>
    </source>
</evidence>
<dbReference type="PROSITE" id="PS50097">
    <property type="entry name" value="BTB"/>
    <property type="match status" value="1"/>
</dbReference>
<sequence>MELGRTNLTEAVRSVNLLKIDGYCATNVMSDLDYIKSSWNVDGHDWEVRFYPRYGVGYGVHWVALKLFLLGEPQRNNLTANLTARLVDPSRNLDPSEEERLPSTNREALPPLPSSDLPRHYRELLQGQRGADVTFVLDSGDRFPAHKTILAARSPVFMADFFGRMDERRSQFVRIEDMQAAVFKAMLYFIYTDTAPVGDASASLAARLLVAQGEVR</sequence>
<organism evidence="4 5">
    <name type="scientific">Digitaria exilis</name>
    <dbReference type="NCBI Taxonomy" id="1010633"/>
    <lineage>
        <taxon>Eukaryota</taxon>
        <taxon>Viridiplantae</taxon>
        <taxon>Streptophyta</taxon>
        <taxon>Embryophyta</taxon>
        <taxon>Tracheophyta</taxon>
        <taxon>Spermatophyta</taxon>
        <taxon>Magnoliopsida</taxon>
        <taxon>Liliopsida</taxon>
        <taxon>Poales</taxon>
        <taxon>Poaceae</taxon>
        <taxon>PACMAD clade</taxon>
        <taxon>Panicoideae</taxon>
        <taxon>Panicodae</taxon>
        <taxon>Paniceae</taxon>
        <taxon>Anthephorinae</taxon>
        <taxon>Digitaria</taxon>
    </lineage>
</organism>
<dbReference type="PANTHER" id="PTHR26379:SF180">
    <property type="entry name" value="TRAF TRANSCRIPTION FACTOR"/>
    <property type="match status" value="1"/>
</dbReference>
<name>A0A835ALU1_9POAL</name>
<gene>
    <name evidence="4" type="ORF">HU200_059154</name>
</gene>
<accession>A0A835ALU1</accession>
<dbReference type="GO" id="GO:0016567">
    <property type="term" value="P:protein ubiquitination"/>
    <property type="evidence" value="ECO:0007669"/>
    <property type="project" value="InterPro"/>
</dbReference>
<dbReference type="EMBL" id="JACEFO010002479">
    <property type="protein sequence ID" value="KAF8658680.1"/>
    <property type="molecule type" value="Genomic_DNA"/>
</dbReference>
<evidence type="ECO:0000256" key="1">
    <source>
        <dbReference type="ARBA" id="ARBA00004906"/>
    </source>
</evidence>
<dbReference type="SMART" id="SM00225">
    <property type="entry name" value="BTB"/>
    <property type="match status" value="1"/>
</dbReference>
<dbReference type="InterPro" id="IPR045005">
    <property type="entry name" value="BPM1-6"/>
</dbReference>